<dbReference type="InterPro" id="IPR001453">
    <property type="entry name" value="MoaB/Mog_dom"/>
</dbReference>
<dbReference type="PANTHER" id="PTHR10192">
    <property type="entry name" value="MOLYBDOPTERIN BIOSYNTHESIS PROTEIN"/>
    <property type="match status" value="1"/>
</dbReference>
<dbReference type="GO" id="GO:0061599">
    <property type="term" value="F:molybdopterin molybdotransferase activity"/>
    <property type="evidence" value="ECO:0007669"/>
    <property type="project" value="UniProtKB-UniRule"/>
</dbReference>
<dbReference type="SUPFAM" id="SSF53218">
    <property type="entry name" value="Molybdenum cofactor biosynthesis proteins"/>
    <property type="match status" value="1"/>
</dbReference>
<evidence type="ECO:0000259" key="5">
    <source>
        <dbReference type="SMART" id="SM00852"/>
    </source>
</evidence>
<dbReference type="EC" id="2.10.1.1" evidence="4"/>
<dbReference type="InterPro" id="IPR036688">
    <property type="entry name" value="MoeA_C_domain_IV_sf"/>
</dbReference>
<dbReference type="InterPro" id="IPR036135">
    <property type="entry name" value="MoeA_linker/N_sf"/>
</dbReference>
<comment type="caution">
    <text evidence="6">The sequence shown here is derived from an EMBL/GenBank/DDBJ whole genome shotgun (WGS) entry which is preliminary data.</text>
</comment>
<keyword evidence="7" id="KW-1185">Reference proteome</keyword>
<comment type="catalytic activity">
    <reaction evidence="3">
        <text>adenylyl-molybdopterin + molybdate = Mo-molybdopterin + AMP + H(+)</text>
        <dbReference type="Rhea" id="RHEA:35047"/>
        <dbReference type="ChEBI" id="CHEBI:15378"/>
        <dbReference type="ChEBI" id="CHEBI:36264"/>
        <dbReference type="ChEBI" id="CHEBI:62727"/>
        <dbReference type="ChEBI" id="CHEBI:71302"/>
        <dbReference type="ChEBI" id="CHEBI:456215"/>
        <dbReference type="EC" id="2.10.1.1"/>
    </reaction>
</comment>
<evidence type="ECO:0000313" key="6">
    <source>
        <dbReference type="EMBL" id="PKT80347.1"/>
    </source>
</evidence>
<feature type="domain" description="MoaB/Mog" evidence="5">
    <location>
        <begin position="183"/>
        <end position="322"/>
    </location>
</feature>
<dbReference type="PANTHER" id="PTHR10192:SF5">
    <property type="entry name" value="GEPHYRIN"/>
    <property type="match status" value="1"/>
</dbReference>
<dbReference type="GO" id="GO:0006777">
    <property type="term" value="P:Mo-molybdopterin cofactor biosynthetic process"/>
    <property type="evidence" value="ECO:0007669"/>
    <property type="project" value="UniProtKB-UniRule"/>
</dbReference>
<dbReference type="RefSeq" id="WP_006802591.1">
    <property type="nucleotide sequence ID" value="NZ_CABKOI010000020.1"/>
</dbReference>
<dbReference type="UniPathway" id="UPA00344"/>
<dbReference type="STRING" id="556267.HWAG_00895"/>
<dbReference type="Pfam" id="PF00994">
    <property type="entry name" value="MoCF_biosynth"/>
    <property type="match status" value="1"/>
</dbReference>
<keyword evidence="4" id="KW-0479">Metal-binding</keyword>
<dbReference type="Proteomes" id="UP000233350">
    <property type="component" value="Unassembled WGS sequence"/>
</dbReference>
<dbReference type="CDD" id="cd00887">
    <property type="entry name" value="MoeA"/>
    <property type="match status" value="1"/>
</dbReference>
<dbReference type="Pfam" id="PF03453">
    <property type="entry name" value="MoeA_N"/>
    <property type="match status" value="1"/>
</dbReference>
<dbReference type="GeneID" id="97290143"/>
<dbReference type="EMBL" id="MBPK01000043">
    <property type="protein sequence ID" value="PKT80347.1"/>
    <property type="molecule type" value="Genomic_DNA"/>
</dbReference>
<accession>A0A2N3PI66</accession>
<protein>
    <recommendedName>
        <fullName evidence="4">Molybdopterin molybdenumtransferase</fullName>
        <ecNumber evidence="4">2.10.1.1</ecNumber>
    </recommendedName>
</protein>
<comment type="pathway">
    <text evidence="4">Cofactor biosynthesis; molybdopterin biosynthesis.</text>
</comment>
<dbReference type="OrthoDB" id="9804758at2"/>
<dbReference type="InterPro" id="IPR036425">
    <property type="entry name" value="MoaB/Mog-like_dom_sf"/>
</dbReference>
<dbReference type="SMART" id="SM00852">
    <property type="entry name" value="MoCF_biosynth"/>
    <property type="match status" value="1"/>
</dbReference>
<evidence type="ECO:0000256" key="4">
    <source>
        <dbReference type="RuleBase" id="RU365090"/>
    </source>
</evidence>
<comment type="function">
    <text evidence="1 4">Catalyzes the insertion of molybdate into adenylated molybdopterin with the concomitant release of AMP.</text>
</comment>
<gene>
    <name evidence="6" type="ORF">BCM31_03110</name>
</gene>
<keyword evidence="4 6" id="KW-0808">Transferase</keyword>
<dbReference type="GO" id="GO:0005829">
    <property type="term" value="C:cytosol"/>
    <property type="evidence" value="ECO:0007669"/>
    <property type="project" value="TreeGrafter"/>
</dbReference>
<keyword evidence="4" id="KW-0500">Molybdenum</keyword>
<dbReference type="InterPro" id="IPR038987">
    <property type="entry name" value="MoeA-like"/>
</dbReference>
<evidence type="ECO:0000313" key="7">
    <source>
        <dbReference type="Proteomes" id="UP000233350"/>
    </source>
</evidence>
<evidence type="ECO:0000256" key="2">
    <source>
        <dbReference type="ARBA" id="ARBA00010763"/>
    </source>
</evidence>
<evidence type="ECO:0000256" key="1">
    <source>
        <dbReference type="ARBA" id="ARBA00002901"/>
    </source>
</evidence>
<dbReference type="InterPro" id="IPR005110">
    <property type="entry name" value="MoeA_linker/N"/>
</dbReference>
<reference evidence="6 7" key="1">
    <citation type="submission" date="2016-07" db="EMBL/GenBank/DDBJ databases">
        <title>Detection of Helicobacter winghamensis from caecal content of red fox (Vulpes vulpes).</title>
        <authorList>
            <person name="Zanoni R.G."/>
            <person name="Florio D."/>
            <person name="Caffara M."/>
            <person name="Renzi M."/>
            <person name="Parisi A."/>
            <person name="Pasquali F."/>
            <person name="Manfreda G."/>
        </authorList>
    </citation>
    <scope>NUCLEOTIDE SEQUENCE [LARGE SCALE GENOMIC DNA]</scope>
    <source>
        <strain evidence="6 7">295_13</strain>
    </source>
</reference>
<name>A0A2N3PI66_9HELI</name>
<dbReference type="Gene3D" id="2.170.190.11">
    <property type="entry name" value="Molybdopterin biosynthesis moea protein, domain 3"/>
    <property type="match status" value="1"/>
</dbReference>
<sequence>MQTKIDFKEAKEILYSQNIAPLGIDRVFLHDALGRILANTILAPSNMPNFPLSRMDAYAFNSTFKDAKCFQILAENPAGNAIPTLPLDAPFAIKTFTGAKIPKNADMLAPIEDCQVEQNNLKQNFLKIHALPHIGQHIRQVGENYKKGEMLLQKGTRLNAHHIGLLASLNQVFVEVFTRPKVGILVSGNELLELGEIPSNTQDLYNTNGHLLLAKVLENGGIPKLYPILKDDKAQIESNVQLALDECDMVISSGGASVGDYDFITALCKKREKEVIFKGVQIKPGQHIIYAHFNQKHFFALPGFPNSTLVTFELFAKEILLRLLGTKPTITALKIPLNQNINKNDTRLEFRVCNVRNLNGSFSIDFQGKKDFQSAILNNFCPLDNAQVGLCILDSNKQSGEIVEVILL</sequence>
<keyword evidence="4" id="KW-0501">Molybdenum cofactor biosynthesis</keyword>
<dbReference type="GO" id="GO:0046872">
    <property type="term" value="F:metal ion binding"/>
    <property type="evidence" value="ECO:0007669"/>
    <property type="project" value="UniProtKB-UniRule"/>
</dbReference>
<comment type="similarity">
    <text evidence="2 4">Belongs to the MoeA family.</text>
</comment>
<comment type="cofactor">
    <cofactor evidence="4">
        <name>Mg(2+)</name>
        <dbReference type="ChEBI" id="CHEBI:18420"/>
    </cofactor>
</comment>
<evidence type="ECO:0000256" key="3">
    <source>
        <dbReference type="ARBA" id="ARBA00047317"/>
    </source>
</evidence>
<dbReference type="Gene3D" id="2.40.340.10">
    <property type="entry name" value="MoeA, C-terminal, domain IV"/>
    <property type="match status" value="1"/>
</dbReference>
<dbReference type="AlphaFoldDB" id="A0A2N3PI66"/>
<proteinExistence type="inferred from homology"/>
<dbReference type="Gene3D" id="3.90.105.10">
    <property type="entry name" value="Molybdopterin biosynthesis moea protein, domain 2"/>
    <property type="match status" value="1"/>
</dbReference>
<dbReference type="SUPFAM" id="SSF63882">
    <property type="entry name" value="MoeA N-terminal region -like"/>
    <property type="match status" value="1"/>
</dbReference>
<keyword evidence="4" id="KW-0460">Magnesium</keyword>
<organism evidence="6 7">
    <name type="scientific">Helicobacter winghamensis</name>
    <dbReference type="NCBI Taxonomy" id="157268"/>
    <lineage>
        <taxon>Bacteria</taxon>
        <taxon>Pseudomonadati</taxon>
        <taxon>Campylobacterota</taxon>
        <taxon>Epsilonproteobacteria</taxon>
        <taxon>Campylobacterales</taxon>
        <taxon>Helicobacteraceae</taxon>
        <taxon>Helicobacter</taxon>
    </lineage>
</organism>
<dbReference type="Gene3D" id="3.40.980.10">
    <property type="entry name" value="MoaB/Mog-like domain"/>
    <property type="match status" value="1"/>
</dbReference>